<dbReference type="EMBL" id="JAXCLW010000001">
    <property type="protein sequence ID" value="MDY0882449.1"/>
    <property type="molecule type" value="Genomic_DNA"/>
</dbReference>
<dbReference type="InterPro" id="IPR011991">
    <property type="entry name" value="ArsR-like_HTH"/>
</dbReference>
<reference evidence="6 7" key="1">
    <citation type="journal article" date="2016" name="Antonie Van Leeuwenhoek">
        <title>Dongia soli sp. nov., isolated from soil from Dokdo, Korea.</title>
        <authorList>
            <person name="Kim D.U."/>
            <person name="Lee H."/>
            <person name="Kim H."/>
            <person name="Kim S.G."/>
            <person name="Ka J.O."/>
        </authorList>
    </citation>
    <scope>NUCLEOTIDE SEQUENCE [LARGE SCALE GENOMIC DNA]</scope>
    <source>
        <strain evidence="6 7">D78</strain>
    </source>
</reference>
<evidence type="ECO:0000256" key="2">
    <source>
        <dbReference type="ARBA" id="ARBA00023125"/>
    </source>
</evidence>
<dbReference type="Gene3D" id="1.10.10.10">
    <property type="entry name" value="Winged helix-like DNA-binding domain superfamily/Winged helix DNA-binding domain"/>
    <property type="match status" value="1"/>
</dbReference>
<accession>A0ABU5E8B4</accession>
<evidence type="ECO:0000313" key="6">
    <source>
        <dbReference type="EMBL" id="MDY0882449.1"/>
    </source>
</evidence>
<evidence type="ECO:0000259" key="5">
    <source>
        <dbReference type="PROSITE" id="PS50956"/>
    </source>
</evidence>
<dbReference type="Gene3D" id="3.30.70.920">
    <property type="match status" value="1"/>
</dbReference>
<evidence type="ECO:0000256" key="3">
    <source>
        <dbReference type="ARBA" id="ARBA00023163"/>
    </source>
</evidence>
<dbReference type="InterPro" id="IPR019888">
    <property type="entry name" value="Tscrpt_reg_AsnC-like"/>
</dbReference>
<evidence type="ECO:0000313" key="7">
    <source>
        <dbReference type="Proteomes" id="UP001279642"/>
    </source>
</evidence>
<proteinExistence type="predicted"/>
<feature type="domain" description="HTH asnC-type" evidence="5">
    <location>
        <begin position="6"/>
        <end position="67"/>
    </location>
</feature>
<dbReference type="InterPro" id="IPR019887">
    <property type="entry name" value="Tscrpt_reg_AsnC/Lrp_C"/>
</dbReference>
<dbReference type="InterPro" id="IPR000485">
    <property type="entry name" value="AsnC-type_HTH_dom"/>
</dbReference>
<dbReference type="Pfam" id="PF01037">
    <property type="entry name" value="AsnC_trans_reg"/>
    <property type="match status" value="1"/>
</dbReference>
<protein>
    <submittedName>
        <fullName evidence="6">Lrp/AsnC family transcriptional regulator</fullName>
    </submittedName>
</protein>
<name>A0ABU5E8B4_9PROT</name>
<feature type="region of interest" description="Disordered" evidence="4">
    <location>
        <begin position="155"/>
        <end position="178"/>
    </location>
</feature>
<keyword evidence="2" id="KW-0238">DNA-binding</keyword>
<dbReference type="Proteomes" id="UP001279642">
    <property type="component" value="Unassembled WGS sequence"/>
</dbReference>
<comment type="caution">
    <text evidence="6">The sequence shown here is derived from an EMBL/GenBank/DDBJ whole genome shotgun (WGS) entry which is preliminary data.</text>
</comment>
<evidence type="ECO:0000256" key="4">
    <source>
        <dbReference type="SAM" id="MobiDB-lite"/>
    </source>
</evidence>
<keyword evidence="1" id="KW-0805">Transcription regulation</keyword>
<dbReference type="PROSITE" id="PS00519">
    <property type="entry name" value="HTH_ASNC_1"/>
    <property type="match status" value="1"/>
</dbReference>
<dbReference type="CDD" id="cd00090">
    <property type="entry name" value="HTH_ARSR"/>
    <property type="match status" value="1"/>
</dbReference>
<dbReference type="PANTHER" id="PTHR30154:SF34">
    <property type="entry name" value="TRANSCRIPTIONAL REGULATOR AZLB"/>
    <property type="match status" value="1"/>
</dbReference>
<keyword evidence="3" id="KW-0804">Transcription</keyword>
<dbReference type="Pfam" id="PF13412">
    <property type="entry name" value="HTH_24"/>
    <property type="match status" value="1"/>
</dbReference>
<dbReference type="RefSeq" id="WP_320507472.1">
    <property type="nucleotide sequence ID" value="NZ_JAXCLW010000001.1"/>
</dbReference>
<dbReference type="PANTHER" id="PTHR30154">
    <property type="entry name" value="LEUCINE-RESPONSIVE REGULATORY PROTEIN"/>
    <property type="match status" value="1"/>
</dbReference>
<dbReference type="InterPro" id="IPR019885">
    <property type="entry name" value="Tscrpt_reg_HTH_AsnC-type_CS"/>
</dbReference>
<dbReference type="PROSITE" id="PS50956">
    <property type="entry name" value="HTH_ASNC_2"/>
    <property type="match status" value="1"/>
</dbReference>
<organism evidence="6 7">
    <name type="scientific">Dongia soli</name>
    <dbReference type="NCBI Taxonomy" id="600628"/>
    <lineage>
        <taxon>Bacteria</taxon>
        <taxon>Pseudomonadati</taxon>
        <taxon>Pseudomonadota</taxon>
        <taxon>Alphaproteobacteria</taxon>
        <taxon>Rhodospirillales</taxon>
        <taxon>Dongiaceae</taxon>
        <taxon>Dongia</taxon>
    </lineage>
</organism>
<dbReference type="InterPro" id="IPR036390">
    <property type="entry name" value="WH_DNA-bd_sf"/>
</dbReference>
<dbReference type="PRINTS" id="PR00033">
    <property type="entry name" value="HTHASNC"/>
</dbReference>
<sequence>MPIEQLDETDIRILKALQADGRLTNVDLAERINLSPSPCLRRTKRLEAAGVIAGYRAEIDRTRVGLGLTVFIEIKVGRHSRSNADELTAALLAIPEVVSCCMVSGAADFLVELAVADLAAYERLLSDRLLVLPMIADIRSNFALRVIKTAGPLALPDTPPPKQPSGYRSSSVSPAGPV</sequence>
<gene>
    <name evidence="6" type="ORF">SMD27_06320</name>
</gene>
<evidence type="ECO:0000256" key="1">
    <source>
        <dbReference type="ARBA" id="ARBA00023015"/>
    </source>
</evidence>
<dbReference type="SMART" id="SM00344">
    <property type="entry name" value="HTH_ASNC"/>
    <property type="match status" value="1"/>
</dbReference>
<dbReference type="SUPFAM" id="SSF46785">
    <property type="entry name" value="Winged helix' DNA-binding domain"/>
    <property type="match status" value="1"/>
</dbReference>
<dbReference type="InterPro" id="IPR036388">
    <property type="entry name" value="WH-like_DNA-bd_sf"/>
</dbReference>
<feature type="compositionally biased region" description="Polar residues" evidence="4">
    <location>
        <begin position="166"/>
        <end position="178"/>
    </location>
</feature>
<keyword evidence="7" id="KW-1185">Reference proteome</keyword>